<dbReference type="PANTHER" id="PTHR33406">
    <property type="entry name" value="MEMBRANE PROTEIN MJ1562-RELATED"/>
    <property type="match status" value="1"/>
</dbReference>
<proteinExistence type="inferred from homology"/>
<dbReference type="EMBL" id="JAMRXG010000013">
    <property type="protein sequence ID" value="MCM6777128.1"/>
    <property type="molecule type" value="Genomic_DNA"/>
</dbReference>
<feature type="transmembrane region" description="Helical" evidence="7">
    <location>
        <begin position="320"/>
        <end position="345"/>
    </location>
</feature>
<feature type="domain" description="Membrane transport protein MMPL" evidence="8">
    <location>
        <begin position="57"/>
        <end position="371"/>
    </location>
</feature>
<dbReference type="Proteomes" id="UP001139157">
    <property type="component" value="Unassembled WGS sequence"/>
</dbReference>
<comment type="caution">
    <text evidence="9">The sequence shown here is derived from an EMBL/GenBank/DDBJ whole genome shotgun (WGS) entry which is preliminary data.</text>
</comment>
<keyword evidence="5 7" id="KW-1133">Transmembrane helix</keyword>
<feature type="transmembrane region" description="Helical" evidence="7">
    <location>
        <begin position="199"/>
        <end position="232"/>
    </location>
</feature>
<dbReference type="AlphaFoldDB" id="A0A9X2IZ49"/>
<keyword evidence="4 7" id="KW-0812">Transmembrane</keyword>
<feature type="transmembrane region" description="Helical" evidence="7">
    <location>
        <begin position="244"/>
        <end position="265"/>
    </location>
</feature>
<accession>A0A9X2IZ49</accession>
<protein>
    <submittedName>
        <fullName evidence="9">MMPL family transporter</fullName>
    </submittedName>
</protein>
<evidence type="ECO:0000256" key="7">
    <source>
        <dbReference type="SAM" id="Phobius"/>
    </source>
</evidence>
<organism evidence="9 10">
    <name type="scientific">Nocardia pulmonis</name>
    <dbReference type="NCBI Taxonomy" id="2951408"/>
    <lineage>
        <taxon>Bacteria</taxon>
        <taxon>Bacillati</taxon>
        <taxon>Actinomycetota</taxon>
        <taxon>Actinomycetes</taxon>
        <taxon>Mycobacteriales</taxon>
        <taxon>Nocardiaceae</taxon>
        <taxon>Nocardia</taxon>
    </lineage>
</organism>
<comment type="similarity">
    <text evidence="2">Belongs to the resistance-nodulation-cell division (RND) (TC 2.A.6) family. MmpL subfamily.</text>
</comment>
<reference evidence="9" key="1">
    <citation type="submission" date="2022-06" db="EMBL/GenBank/DDBJ databases">
        <title>Novel species in genus nocardia.</title>
        <authorList>
            <person name="Li F."/>
        </authorList>
    </citation>
    <scope>NUCLEOTIDE SEQUENCE</scope>
    <source>
        <strain evidence="9">CDC141</strain>
    </source>
</reference>
<dbReference type="PANTHER" id="PTHR33406:SF11">
    <property type="entry name" value="MEMBRANE PROTEIN SCO6666-RELATED"/>
    <property type="match status" value="1"/>
</dbReference>
<feature type="transmembrane region" description="Helical" evidence="7">
    <location>
        <begin position="293"/>
        <end position="314"/>
    </location>
</feature>
<feature type="transmembrane region" description="Helical" evidence="7">
    <location>
        <begin position="539"/>
        <end position="561"/>
    </location>
</feature>
<keyword evidence="10" id="KW-1185">Reference proteome</keyword>
<evidence type="ECO:0000256" key="5">
    <source>
        <dbReference type="ARBA" id="ARBA00022989"/>
    </source>
</evidence>
<feature type="transmembrane region" description="Helical" evidence="7">
    <location>
        <begin position="604"/>
        <end position="624"/>
    </location>
</feature>
<feature type="transmembrane region" description="Helical" evidence="7">
    <location>
        <begin position="566"/>
        <end position="584"/>
    </location>
</feature>
<dbReference type="Gene3D" id="1.20.1640.10">
    <property type="entry name" value="Multidrug efflux transporter AcrB transmembrane domain"/>
    <property type="match status" value="2"/>
</dbReference>
<dbReference type="SUPFAM" id="SSF82866">
    <property type="entry name" value="Multidrug efflux transporter AcrB transmembrane domain"/>
    <property type="match status" value="2"/>
</dbReference>
<dbReference type="InterPro" id="IPR050545">
    <property type="entry name" value="Mycobact_MmpL"/>
</dbReference>
<sequence length="744" mass="77754">MCRPTGSEAFVLLARIADLVLRAPRRVLAWLAVFVVAAGAYGLPVSTMLPAGGYDVPGSESARAARVLDETFGAGGSSLVFTVSSDAGADSPAARARGLAVVEALRASAHATQVVSYWSAPATVAPVLVGADHRTALVAARVTGDDRQAPARAHELAAPLVGAAHGVTVHAGGQALAQYEINRQSQIDLIRLEIIATPFTFLALIWIFGGLIAALVPLAVAAFAIVGTAAALRILHAYTDVAVFAVNLATALCLALAVDYTLFILNRYREERAAGAPGERALIRTLTTAGRTVVYSALTLGCVVASMLVLPMYFLRSLAYAGIAGVACSLVGALVLAPVLIVLLGDRIGQATAPRAPATTRWYRTANFAMRHAVSTVLAVTALFVLVGLPFLGAKLGYPDDRNLPTSAWSRQTGDILRGQFPGQDSQGTVYIVLPSAPGDDAVSAYAARLSRVPRVTGVAAPDGIYSGGARLGTATVDSARRGDAVYLSVGTTLDPFSDAAKGQLRALKDVAAPAETLFGGLAQRDLDNVRGVTDRVPIILALIAFATCVLMFLFTGSVLLPIKALLMNLLSLTAALGAMVWIFQDGHLGGLGTVATGHTNATMPPLLLCIAYGLSMDYEIFVLSRMREEWLATGDNRRAVALGLARTGRIVTAAATVMAIVFAAITTAQVSFMRALGVGLVVTVLLDAFLIRILLVPAVMRLAGSWNWWAPGPLARWHRRHGLTEELASAGSVARPGLATHTP</sequence>
<evidence type="ECO:0000256" key="1">
    <source>
        <dbReference type="ARBA" id="ARBA00004651"/>
    </source>
</evidence>
<keyword evidence="6 7" id="KW-0472">Membrane</keyword>
<dbReference type="InterPro" id="IPR004869">
    <property type="entry name" value="MMPL_dom"/>
</dbReference>
<dbReference type="Pfam" id="PF03176">
    <property type="entry name" value="MMPL"/>
    <property type="match status" value="2"/>
</dbReference>
<name>A0A9X2IZ49_9NOCA</name>
<keyword evidence="3" id="KW-1003">Cell membrane</keyword>
<gene>
    <name evidence="9" type="ORF">NDR86_26930</name>
</gene>
<evidence type="ECO:0000256" key="4">
    <source>
        <dbReference type="ARBA" id="ARBA00022692"/>
    </source>
</evidence>
<dbReference type="GO" id="GO:0005886">
    <property type="term" value="C:plasma membrane"/>
    <property type="evidence" value="ECO:0007669"/>
    <property type="project" value="UniProtKB-SubCell"/>
</dbReference>
<feature type="transmembrane region" description="Helical" evidence="7">
    <location>
        <begin position="373"/>
        <end position="392"/>
    </location>
</feature>
<evidence type="ECO:0000313" key="10">
    <source>
        <dbReference type="Proteomes" id="UP001139157"/>
    </source>
</evidence>
<evidence type="ECO:0000313" key="9">
    <source>
        <dbReference type="EMBL" id="MCM6777128.1"/>
    </source>
</evidence>
<evidence type="ECO:0000256" key="3">
    <source>
        <dbReference type="ARBA" id="ARBA00022475"/>
    </source>
</evidence>
<evidence type="ECO:0000256" key="2">
    <source>
        <dbReference type="ARBA" id="ARBA00010157"/>
    </source>
</evidence>
<comment type="subcellular location">
    <subcellularLocation>
        <location evidence="1">Cell membrane</location>
        <topology evidence="1">Multi-pass membrane protein</topology>
    </subcellularLocation>
</comment>
<feature type="transmembrane region" description="Helical" evidence="7">
    <location>
        <begin position="645"/>
        <end position="666"/>
    </location>
</feature>
<evidence type="ECO:0000256" key="6">
    <source>
        <dbReference type="ARBA" id="ARBA00023136"/>
    </source>
</evidence>
<feature type="transmembrane region" description="Helical" evidence="7">
    <location>
        <begin position="672"/>
        <end position="696"/>
    </location>
</feature>
<feature type="transmembrane region" description="Helical" evidence="7">
    <location>
        <begin position="27"/>
        <end position="45"/>
    </location>
</feature>
<feature type="domain" description="Membrane transport protein MMPL" evidence="8">
    <location>
        <begin position="407"/>
        <end position="721"/>
    </location>
</feature>
<evidence type="ECO:0000259" key="8">
    <source>
        <dbReference type="Pfam" id="PF03176"/>
    </source>
</evidence>